<keyword evidence="2" id="KW-1185">Reference proteome</keyword>
<dbReference type="RefSeq" id="WP_183499145.1">
    <property type="nucleotide sequence ID" value="NZ_BAABCO010000001.1"/>
</dbReference>
<dbReference type="Proteomes" id="UP000549113">
    <property type="component" value="Unassembled WGS sequence"/>
</dbReference>
<proteinExistence type="predicted"/>
<comment type="caution">
    <text evidence="1">The sequence shown here is derived from an EMBL/GenBank/DDBJ whole genome shotgun (WGS) entry which is preliminary data.</text>
</comment>
<sequence length="346" mass="37471">MARRPRPLPDALGDAFSVEQARVAGVSSGRLRGSDLLRPFRGTRMRPICVDDDTSDDDVSPMMREANALQAEIGRRAQALATVAPPAWVFTHATAAVLWGLPMPLHLLRLVLDGEPRAAIPPRGLDIATLDARRAPRGSGMCGHQLKSTMVSVRSRHGLRVADPAGVWAQLAPLLTIDELIAIGDAIVHIPRRRGMKRGTSRDALGTPAELAAALVAGRREGIGKLREALPRIRVGSASPGETRIRLAVVRAGLPEPDLDVDVVAADGTPIGYTELAYPRWRLLVEYEGDHHRVSRAQWNRDIEKHAACAAEGLTVIRLTSAHAYPSTGPAVRRIRDALQRAGWHP</sequence>
<organism evidence="1 2">
    <name type="scientific">Microbacterium invictum</name>
    <dbReference type="NCBI Taxonomy" id="515415"/>
    <lineage>
        <taxon>Bacteria</taxon>
        <taxon>Bacillati</taxon>
        <taxon>Actinomycetota</taxon>
        <taxon>Actinomycetes</taxon>
        <taxon>Micrococcales</taxon>
        <taxon>Microbacteriaceae</taxon>
        <taxon>Microbacterium</taxon>
    </lineage>
</organism>
<gene>
    <name evidence="1" type="ORF">BKA10_001282</name>
</gene>
<name>A0AA40VMN5_9MICO</name>
<dbReference type="EMBL" id="JACIFH010000001">
    <property type="protein sequence ID" value="MBB4139488.1"/>
    <property type="molecule type" value="Genomic_DNA"/>
</dbReference>
<accession>A0AA40VMN5</accession>
<evidence type="ECO:0000313" key="1">
    <source>
        <dbReference type="EMBL" id="MBB4139488.1"/>
    </source>
</evidence>
<evidence type="ECO:0008006" key="3">
    <source>
        <dbReference type="Google" id="ProtNLM"/>
    </source>
</evidence>
<evidence type="ECO:0000313" key="2">
    <source>
        <dbReference type="Proteomes" id="UP000549113"/>
    </source>
</evidence>
<dbReference type="AlphaFoldDB" id="A0AA40VMN5"/>
<reference evidence="1 2" key="1">
    <citation type="submission" date="2020-08" db="EMBL/GenBank/DDBJ databases">
        <title>Sequencing the genomes of 1000 actinobacteria strains.</title>
        <authorList>
            <person name="Klenk H.-P."/>
        </authorList>
    </citation>
    <scope>NUCLEOTIDE SEQUENCE [LARGE SCALE GENOMIC DNA]</scope>
    <source>
        <strain evidence="1 2">DSM 19600</strain>
    </source>
</reference>
<protein>
    <recommendedName>
        <fullName evidence="3">DUF559 domain-containing protein</fullName>
    </recommendedName>
</protein>